<protein>
    <submittedName>
        <fullName evidence="2">Putative secreted protein</fullName>
    </submittedName>
</protein>
<dbReference type="EMBL" id="GFTR01003465">
    <property type="protein sequence ID" value="JAW12961.1"/>
    <property type="molecule type" value="Transcribed_RNA"/>
</dbReference>
<sequence length="206" mass="23549">MQKYIVFIGVFTILQCYVAAAPTPVSEEDDYLTEFIEKHFFGLNIFKGEIEEVLSEILGLSDTNVETVKDDLQIFKENMSMANDDCAKKVLQLFKDDTVEPDCPSVDDLIQAAGKILTTTTDILTGSIHSFYIIFADKATCEKFHGFKCFLVKFHRAQSTVFDVIDKLINYKNTAVQLVQVYKDYFGRCKKPTDKVQQYMQFYSTS</sequence>
<organism evidence="2">
    <name type="scientific">Panstrongylus lignarius</name>
    <dbReference type="NCBI Taxonomy" id="156445"/>
    <lineage>
        <taxon>Eukaryota</taxon>
        <taxon>Metazoa</taxon>
        <taxon>Ecdysozoa</taxon>
        <taxon>Arthropoda</taxon>
        <taxon>Hexapoda</taxon>
        <taxon>Insecta</taxon>
        <taxon>Pterygota</taxon>
        <taxon>Neoptera</taxon>
        <taxon>Paraneoptera</taxon>
        <taxon>Hemiptera</taxon>
        <taxon>Heteroptera</taxon>
        <taxon>Panheteroptera</taxon>
        <taxon>Cimicomorpha</taxon>
        <taxon>Reduviidae</taxon>
        <taxon>Triatominae</taxon>
        <taxon>Panstrongylus</taxon>
    </lineage>
</organism>
<evidence type="ECO:0000313" key="2">
    <source>
        <dbReference type="EMBL" id="JAW12961.1"/>
    </source>
</evidence>
<dbReference type="AlphaFoldDB" id="A0A224XY51"/>
<accession>A0A224XY51</accession>
<name>A0A224XY51_9HEMI</name>
<feature type="signal peptide" evidence="1">
    <location>
        <begin position="1"/>
        <end position="20"/>
    </location>
</feature>
<feature type="chain" id="PRO_5013347660" evidence="1">
    <location>
        <begin position="21"/>
        <end position="206"/>
    </location>
</feature>
<proteinExistence type="predicted"/>
<reference evidence="2" key="1">
    <citation type="journal article" date="2018" name="PLoS Negl. Trop. Dis.">
        <title>An insight into the salivary gland and fat body transcriptome of Panstrongylus lignarius (Hemiptera: Heteroptera), the main vector of Chagas disease in Peru.</title>
        <authorList>
            <person name="Nevoa J.C."/>
            <person name="Mendes M.T."/>
            <person name="da Silva M.V."/>
            <person name="Soares S.C."/>
            <person name="Oliveira C.J.F."/>
            <person name="Ribeiro J.M.C."/>
        </authorList>
    </citation>
    <scope>NUCLEOTIDE SEQUENCE</scope>
</reference>
<evidence type="ECO:0000256" key="1">
    <source>
        <dbReference type="SAM" id="SignalP"/>
    </source>
</evidence>
<keyword evidence="1" id="KW-0732">Signal</keyword>